<feature type="region of interest" description="Disordered" evidence="1">
    <location>
        <begin position="53"/>
        <end position="78"/>
    </location>
</feature>
<dbReference type="AlphaFoldDB" id="A0ABD6BZJ4"/>
<accession>A0ABD6BZJ4</accession>
<proteinExistence type="predicted"/>
<protein>
    <submittedName>
        <fullName evidence="2">Uncharacterized protein</fullName>
    </submittedName>
</protein>
<keyword evidence="3" id="KW-1185">Reference proteome</keyword>
<name>A0ABD6BZJ4_9EURY</name>
<organism evidence="2 3">
    <name type="scientific">Halorubrum laminariae</name>
    <dbReference type="NCBI Taxonomy" id="1433523"/>
    <lineage>
        <taxon>Archaea</taxon>
        <taxon>Methanobacteriati</taxon>
        <taxon>Methanobacteriota</taxon>
        <taxon>Stenosarchaea group</taxon>
        <taxon>Halobacteria</taxon>
        <taxon>Halobacteriales</taxon>
        <taxon>Haloferacaceae</taxon>
        <taxon>Halorubrum</taxon>
    </lineage>
</organism>
<sequence>MHRLSASHLLYTAKVAAGLDDSRAKRPGRYSRYTLRCVRDMCRGHAIREIDGETGGSAAYRRRSSNAGDDPLQSELIP</sequence>
<evidence type="ECO:0000313" key="3">
    <source>
        <dbReference type="Proteomes" id="UP001597185"/>
    </source>
</evidence>
<evidence type="ECO:0000256" key="1">
    <source>
        <dbReference type="SAM" id="MobiDB-lite"/>
    </source>
</evidence>
<reference evidence="2 3" key="1">
    <citation type="journal article" date="2019" name="Int. J. Syst. Evol. Microbiol.">
        <title>The Global Catalogue of Microorganisms (GCM) 10K type strain sequencing project: providing services to taxonomists for standard genome sequencing and annotation.</title>
        <authorList>
            <consortium name="The Broad Institute Genomics Platform"/>
            <consortium name="The Broad Institute Genome Sequencing Center for Infectious Disease"/>
            <person name="Wu L."/>
            <person name="Ma J."/>
        </authorList>
    </citation>
    <scope>NUCLEOTIDE SEQUENCE [LARGE SCALE GENOMIC DNA]</scope>
    <source>
        <strain evidence="2 3">CGMCC 1.12689</strain>
    </source>
</reference>
<gene>
    <name evidence="2" type="ORF">ACFR9T_08295</name>
</gene>
<evidence type="ECO:0000313" key="2">
    <source>
        <dbReference type="EMBL" id="MFD1570588.1"/>
    </source>
</evidence>
<dbReference type="RefSeq" id="WP_256416843.1">
    <property type="nucleotide sequence ID" value="NZ_JANHDL010000001.1"/>
</dbReference>
<comment type="caution">
    <text evidence="2">The sequence shown here is derived from an EMBL/GenBank/DDBJ whole genome shotgun (WGS) entry which is preliminary data.</text>
</comment>
<dbReference type="EMBL" id="JBHUDB010000004">
    <property type="protein sequence ID" value="MFD1570588.1"/>
    <property type="molecule type" value="Genomic_DNA"/>
</dbReference>
<dbReference type="Proteomes" id="UP001597185">
    <property type="component" value="Unassembled WGS sequence"/>
</dbReference>